<evidence type="ECO:0000256" key="4">
    <source>
        <dbReference type="ARBA" id="ARBA00022692"/>
    </source>
</evidence>
<evidence type="ECO:0000256" key="5">
    <source>
        <dbReference type="ARBA" id="ARBA00022989"/>
    </source>
</evidence>
<dbReference type="HAMAP" id="MF_00454">
    <property type="entry name" value="FluC"/>
    <property type="match status" value="1"/>
</dbReference>
<evidence type="ECO:0000256" key="6">
    <source>
        <dbReference type="ARBA" id="ARBA00023065"/>
    </source>
</evidence>
<keyword evidence="5 11" id="KW-1133">Transmembrane helix</keyword>
<proteinExistence type="inferred from homology"/>
<keyword evidence="13" id="KW-1185">Reference proteome</keyword>
<evidence type="ECO:0000313" key="13">
    <source>
        <dbReference type="Proteomes" id="UP000535020"/>
    </source>
</evidence>
<keyword evidence="11" id="KW-0813">Transport</keyword>
<feature type="transmembrane region" description="Helical" evidence="11">
    <location>
        <begin position="66"/>
        <end position="86"/>
    </location>
</feature>
<keyword evidence="7 11" id="KW-0472">Membrane</keyword>
<dbReference type="PANTHER" id="PTHR28259:SF1">
    <property type="entry name" value="FLUORIDE EXPORT PROTEIN 1-RELATED"/>
    <property type="match status" value="1"/>
</dbReference>
<comment type="caution">
    <text evidence="12">The sequence shown here is derived from an EMBL/GenBank/DDBJ whole genome shotgun (WGS) entry which is preliminary data.</text>
</comment>
<keyword evidence="4 11" id="KW-0812">Transmembrane</keyword>
<comment type="catalytic activity">
    <reaction evidence="10">
        <text>fluoride(in) = fluoride(out)</text>
        <dbReference type="Rhea" id="RHEA:76159"/>
        <dbReference type="ChEBI" id="CHEBI:17051"/>
    </reaction>
    <physiologicalReaction direction="left-to-right" evidence="10">
        <dbReference type="Rhea" id="RHEA:76160"/>
    </physiologicalReaction>
</comment>
<dbReference type="GO" id="GO:0140114">
    <property type="term" value="P:cellular detoxification of fluoride"/>
    <property type="evidence" value="ECO:0007669"/>
    <property type="project" value="UniProtKB-UniRule"/>
</dbReference>
<accession>A0A7Y8Y4N8</accession>
<comment type="similarity">
    <text evidence="9 11">Belongs to the fluoride channel Fluc/FEX (TC 1.A.43) family.</text>
</comment>
<keyword evidence="6 11" id="KW-0406">Ion transport</keyword>
<keyword evidence="3" id="KW-0997">Cell inner membrane</keyword>
<dbReference type="NCBIfam" id="TIGR00494">
    <property type="entry name" value="crcB"/>
    <property type="match status" value="1"/>
</dbReference>
<evidence type="ECO:0000256" key="9">
    <source>
        <dbReference type="ARBA" id="ARBA00035120"/>
    </source>
</evidence>
<evidence type="ECO:0000256" key="3">
    <source>
        <dbReference type="ARBA" id="ARBA00022519"/>
    </source>
</evidence>
<sequence>MVRNMLLVALGGAIGSVLRYLTAIFVNRYFQSVFPWATLVTNVIGCFIIGLFLGQLQKNGLVDSGYKWFLVTGFCGGYTTFSTFGHENIALMQTGNGALAFVYIAASVIVGLAAVWLGLFISQ</sequence>
<dbReference type="InterPro" id="IPR003691">
    <property type="entry name" value="FluC"/>
</dbReference>
<reference evidence="12 13" key="1">
    <citation type="submission" date="2020-07" db="EMBL/GenBank/DDBJ databases">
        <authorList>
            <person name="Sun Q."/>
        </authorList>
    </citation>
    <scope>NUCLEOTIDE SEQUENCE [LARGE SCALE GENOMIC DNA]</scope>
    <source>
        <strain evidence="12 13">MAH-1</strain>
    </source>
</reference>
<dbReference type="GO" id="GO:0062054">
    <property type="term" value="F:fluoride channel activity"/>
    <property type="evidence" value="ECO:0007669"/>
    <property type="project" value="UniProtKB-UniRule"/>
</dbReference>
<evidence type="ECO:0000256" key="1">
    <source>
        <dbReference type="ARBA" id="ARBA00004651"/>
    </source>
</evidence>
<dbReference type="GO" id="GO:0005886">
    <property type="term" value="C:plasma membrane"/>
    <property type="evidence" value="ECO:0007669"/>
    <property type="project" value="UniProtKB-SubCell"/>
</dbReference>
<organism evidence="12 13">
    <name type="scientific">Flavobacterium agri</name>
    <dbReference type="NCBI Taxonomy" id="2743471"/>
    <lineage>
        <taxon>Bacteria</taxon>
        <taxon>Pseudomonadati</taxon>
        <taxon>Bacteroidota</taxon>
        <taxon>Flavobacteriia</taxon>
        <taxon>Flavobacteriales</taxon>
        <taxon>Flavobacteriaceae</taxon>
        <taxon>Flavobacterium</taxon>
    </lineage>
</organism>
<feature type="transmembrane region" description="Helical" evidence="11">
    <location>
        <begin position="98"/>
        <end position="121"/>
    </location>
</feature>
<comment type="function">
    <text evidence="11">Fluoride-specific ion channel. Important for reducing fluoride concentration in the cell, thus reducing its toxicity.</text>
</comment>
<evidence type="ECO:0000256" key="7">
    <source>
        <dbReference type="ARBA" id="ARBA00023136"/>
    </source>
</evidence>
<keyword evidence="8 11" id="KW-0407">Ion channel</keyword>
<evidence type="ECO:0000256" key="10">
    <source>
        <dbReference type="ARBA" id="ARBA00035585"/>
    </source>
</evidence>
<keyword evidence="11" id="KW-0479">Metal-binding</keyword>
<comment type="activity regulation">
    <text evidence="11">Na(+) is not transported, but it plays an essential structural role and its presence is essential for fluoride channel function.</text>
</comment>
<dbReference type="PANTHER" id="PTHR28259">
    <property type="entry name" value="FLUORIDE EXPORT PROTEIN 1-RELATED"/>
    <property type="match status" value="1"/>
</dbReference>
<evidence type="ECO:0000313" key="12">
    <source>
        <dbReference type="EMBL" id="NYA72461.1"/>
    </source>
</evidence>
<dbReference type="RefSeq" id="WP_176007265.1">
    <property type="nucleotide sequence ID" value="NZ_JABWMI010000020.1"/>
</dbReference>
<keyword evidence="11" id="KW-0915">Sodium</keyword>
<dbReference type="GO" id="GO:0046872">
    <property type="term" value="F:metal ion binding"/>
    <property type="evidence" value="ECO:0007669"/>
    <property type="project" value="UniProtKB-KW"/>
</dbReference>
<name>A0A7Y8Y4N8_9FLAO</name>
<feature type="binding site" evidence="11">
    <location>
        <position position="79"/>
    </location>
    <ligand>
        <name>Na(+)</name>
        <dbReference type="ChEBI" id="CHEBI:29101"/>
        <note>structural</note>
    </ligand>
</feature>
<gene>
    <name evidence="11 12" type="primary">crcB</name>
    <name evidence="11" type="synonym">fluC</name>
    <name evidence="12" type="ORF">HZF10_16135</name>
</gene>
<evidence type="ECO:0000256" key="8">
    <source>
        <dbReference type="ARBA" id="ARBA00023303"/>
    </source>
</evidence>
<keyword evidence="2 11" id="KW-1003">Cell membrane</keyword>
<feature type="transmembrane region" description="Helical" evidence="11">
    <location>
        <begin position="33"/>
        <end position="54"/>
    </location>
</feature>
<evidence type="ECO:0000256" key="11">
    <source>
        <dbReference type="HAMAP-Rule" id="MF_00454"/>
    </source>
</evidence>
<protein>
    <recommendedName>
        <fullName evidence="11">Fluoride-specific ion channel FluC</fullName>
    </recommendedName>
</protein>
<dbReference type="Proteomes" id="UP000535020">
    <property type="component" value="Unassembled WGS sequence"/>
</dbReference>
<evidence type="ECO:0000256" key="2">
    <source>
        <dbReference type="ARBA" id="ARBA00022475"/>
    </source>
</evidence>
<dbReference type="EMBL" id="JACBJI010000008">
    <property type="protein sequence ID" value="NYA72461.1"/>
    <property type="molecule type" value="Genomic_DNA"/>
</dbReference>
<feature type="binding site" evidence="11">
    <location>
        <position position="76"/>
    </location>
    <ligand>
        <name>Na(+)</name>
        <dbReference type="ChEBI" id="CHEBI:29101"/>
        <note>structural</note>
    </ligand>
</feature>
<dbReference type="AlphaFoldDB" id="A0A7Y8Y4N8"/>
<comment type="subcellular location">
    <subcellularLocation>
        <location evidence="1 11">Cell membrane</location>
        <topology evidence="1 11">Multi-pass membrane protein</topology>
    </subcellularLocation>
</comment>
<dbReference type="Pfam" id="PF02537">
    <property type="entry name" value="CRCB"/>
    <property type="match status" value="1"/>
</dbReference>